<dbReference type="InterPro" id="IPR009057">
    <property type="entry name" value="Homeodomain-like_sf"/>
</dbReference>
<gene>
    <name evidence="6" type="ordered locus">Mvan_5902</name>
</gene>
<evidence type="ECO:0000313" key="6">
    <source>
        <dbReference type="EMBL" id="ABM16666.1"/>
    </source>
</evidence>
<reference evidence="6" key="1">
    <citation type="submission" date="2006-12" db="EMBL/GenBank/DDBJ databases">
        <title>Complete sequence of Mycobacterium vanbaalenii PYR-1.</title>
        <authorList>
            <consortium name="US DOE Joint Genome Institute"/>
            <person name="Copeland A."/>
            <person name="Lucas S."/>
            <person name="Lapidus A."/>
            <person name="Barry K."/>
            <person name="Detter J.C."/>
            <person name="Glavina del Rio T."/>
            <person name="Hammon N."/>
            <person name="Israni S."/>
            <person name="Dalin E."/>
            <person name="Tice H."/>
            <person name="Pitluck S."/>
            <person name="Singan V."/>
            <person name="Schmutz J."/>
            <person name="Larimer F."/>
            <person name="Land M."/>
            <person name="Hauser L."/>
            <person name="Kyrpides N."/>
            <person name="Anderson I.J."/>
            <person name="Miller C."/>
            <person name="Richardson P."/>
        </authorList>
    </citation>
    <scope>NUCLEOTIDE SEQUENCE [LARGE SCALE GENOMIC DNA]</scope>
    <source>
        <strain evidence="6">PYR-1</strain>
    </source>
</reference>
<evidence type="ECO:0000259" key="5">
    <source>
        <dbReference type="PROSITE" id="PS50977"/>
    </source>
</evidence>
<dbReference type="STRING" id="350058.Mvan_5902"/>
<dbReference type="RefSeq" id="WP_011783017.1">
    <property type="nucleotide sequence ID" value="NC_008726.1"/>
</dbReference>
<feature type="DNA-binding region" description="H-T-H motif" evidence="4">
    <location>
        <begin position="37"/>
        <end position="56"/>
    </location>
</feature>
<dbReference type="Gene3D" id="1.10.10.60">
    <property type="entry name" value="Homeodomain-like"/>
    <property type="match status" value="1"/>
</dbReference>
<evidence type="ECO:0000256" key="3">
    <source>
        <dbReference type="ARBA" id="ARBA00023163"/>
    </source>
</evidence>
<dbReference type="Gene3D" id="1.10.357.10">
    <property type="entry name" value="Tetracycline Repressor, domain 2"/>
    <property type="match status" value="1"/>
</dbReference>
<dbReference type="SUPFAM" id="SSF46689">
    <property type="entry name" value="Homeodomain-like"/>
    <property type="match status" value="1"/>
</dbReference>
<dbReference type="SUPFAM" id="SSF48498">
    <property type="entry name" value="Tetracyclin repressor-like, C-terminal domain"/>
    <property type="match status" value="1"/>
</dbReference>
<feature type="domain" description="HTH tetR-type" evidence="5">
    <location>
        <begin position="14"/>
        <end position="74"/>
    </location>
</feature>
<keyword evidence="2 4" id="KW-0238">DNA-binding</keyword>
<dbReference type="KEGG" id="mva:Mvan_5902"/>
<evidence type="ECO:0000256" key="1">
    <source>
        <dbReference type="ARBA" id="ARBA00023015"/>
    </source>
</evidence>
<dbReference type="GO" id="GO:0000976">
    <property type="term" value="F:transcription cis-regulatory region binding"/>
    <property type="evidence" value="ECO:0007669"/>
    <property type="project" value="TreeGrafter"/>
</dbReference>
<dbReference type="HOGENOM" id="CLU_069356_25_3_11"/>
<keyword evidence="1" id="KW-0805">Transcription regulation</keyword>
<evidence type="ECO:0000313" key="7">
    <source>
        <dbReference type="Proteomes" id="UP000009159"/>
    </source>
</evidence>
<name>A1THL6_MYCVP</name>
<dbReference type="InterPro" id="IPR036271">
    <property type="entry name" value="Tet_transcr_reg_TetR-rel_C_sf"/>
</dbReference>
<dbReference type="Pfam" id="PF16859">
    <property type="entry name" value="TetR_C_11"/>
    <property type="match status" value="1"/>
</dbReference>
<keyword evidence="3" id="KW-0804">Transcription</keyword>
<evidence type="ECO:0000256" key="2">
    <source>
        <dbReference type="ARBA" id="ARBA00023125"/>
    </source>
</evidence>
<dbReference type="InterPro" id="IPR050109">
    <property type="entry name" value="HTH-type_TetR-like_transc_reg"/>
</dbReference>
<protein>
    <submittedName>
        <fullName evidence="6">Transcriptional regulator, TetR family</fullName>
    </submittedName>
</protein>
<dbReference type="Proteomes" id="UP000009159">
    <property type="component" value="Chromosome"/>
</dbReference>
<evidence type="ECO:0000256" key="4">
    <source>
        <dbReference type="PROSITE-ProRule" id="PRU00335"/>
    </source>
</evidence>
<dbReference type="PANTHER" id="PTHR30055">
    <property type="entry name" value="HTH-TYPE TRANSCRIPTIONAL REGULATOR RUTR"/>
    <property type="match status" value="1"/>
</dbReference>
<dbReference type="PANTHER" id="PTHR30055:SF148">
    <property type="entry name" value="TETR-FAMILY TRANSCRIPTIONAL REGULATOR"/>
    <property type="match status" value="1"/>
</dbReference>
<proteinExistence type="predicted"/>
<dbReference type="eggNOG" id="COG1309">
    <property type="taxonomic scope" value="Bacteria"/>
</dbReference>
<dbReference type="InterPro" id="IPR011075">
    <property type="entry name" value="TetR_C"/>
</dbReference>
<dbReference type="Pfam" id="PF00440">
    <property type="entry name" value="TetR_N"/>
    <property type="match status" value="1"/>
</dbReference>
<sequence length="213" mass="23310">MSSTNSEVQRRRGAALESAILDAGWEQLIEAGYERFTIDAVASRSGSARSVLYRRWPSRLDLLKAVIRHRGEVDMIPTPDTGTLRGDVLAILTAFNDRRSRTIGLLAARLGAYFDEAGGSPHELRSLFVPQGPSSMEKIVERAVLRGELAAMPPARVVSLPADLLRHELLMTMTAVSPQTILEIVDDIFLPLATHFGTNITRGEPSAPPRSEP</sequence>
<keyword evidence="7" id="KW-1185">Reference proteome</keyword>
<dbReference type="AlphaFoldDB" id="A1THL6"/>
<dbReference type="EMBL" id="CP000511">
    <property type="protein sequence ID" value="ABM16666.1"/>
    <property type="molecule type" value="Genomic_DNA"/>
</dbReference>
<dbReference type="InterPro" id="IPR001647">
    <property type="entry name" value="HTH_TetR"/>
</dbReference>
<dbReference type="GO" id="GO:0003700">
    <property type="term" value="F:DNA-binding transcription factor activity"/>
    <property type="evidence" value="ECO:0007669"/>
    <property type="project" value="TreeGrafter"/>
</dbReference>
<dbReference type="PROSITE" id="PS50977">
    <property type="entry name" value="HTH_TETR_2"/>
    <property type="match status" value="1"/>
</dbReference>
<organism evidence="6 7">
    <name type="scientific">Mycolicibacterium vanbaalenii (strain DSM 7251 / JCM 13017 / BCRC 16820 / KCTC 9966 / NRRL B-24157 / PYR-1)</name>
    <name type="common">Mycobacterium vanbaalenii</name>
    <dbReference type="NCBI Taxonomy" id="350058"/>
    <lineage>
        <taxon>Bacteria</taxon>
        <taxon>Bacillati</taxon>
        <taxon>Actinomycetota</taxon>
        <taxon>Actinomycetes</taxon>
        <taxon>Mycobacteriales</taxon>
        <taxon>Mycobacteriaceae</taxon>
        <taxon>Mycolicibacterium</taxon>
    </lineage>
</organism>
<accession>A1THL6</accession>